<proteinExistence type="predicted"/>
<protein>
    <submittedName>
        <fullName evidence="2">Uncharacterized protein</fullName>
    </submittedName>
</protein>
<evidence type="ECO:0000256" key="1">
    <source>
        <dbReference type="SAM" id="Phobius"/>
    </source>
</evidence>
<keyword evidence="1" id="KW-1133">Transmembrane helix</keyword>
<accession>A0A160TGE3</accession>
<sequence>MDDINQTPAGDFKTGALLVTELLDCSGMTAELASVDSLEQAMIAAVIIPMVNNLEINICAPSYLVIILAVFLKRKPL</sequence>
<keyword evidence="1" id="KW-0472">Membrane</keyword>
<organism evidence="2">
    <name type="scientific">hydrothermal vent metagenome</name>
    <dbReference type="NCBI Taxonomy" id="652676"/>
    <lineage>
        <taxon>unclassified sequences</taxon>
        <taxon>metagenomes</taxon>
        <taxon>ecological metagenomes</taxon>
    </lineage>
</organism>
<feature type="transmembrane region" description="Helical" evidence="1">
    <location>
        <begin position="54"/>
        <end position="72"/>
    </location>
</feature>
<dbReference type="EMBL" id="CZQC01000065">
    <property type="protein sequence ID" value="CUS42394.1"/>
    <property type="molecule type" value="Genomic_DNA"/>
</dbReference>
<dbReference type="AlphaFoldDB" id="A0A160TGE3"/>
<name>A0A160TGE3_9ZZZZ</name>
<gene>
    <name evidence="2" type="ORF">MGWOODY_Tha2518</name>
</gene>
<evidence type="ECO:0000313" key="2">
    <source>
        <dbReference type="EMBL" id="CUS42394.1"/>
    </source>
</evidence>
<reference evidence="2" key="1">
    <citation type="submission" date="2015-10" db="EMBL/GenBank/DDBJ databases">
        <authorList>
            <person name="Gilbert D.G."/>
        </authorList>
    </citation>
    <scope>NUCLEOTIDE SEQUENCE</scope>
</reference>
<keyword evidence="1" id="KW-0812">Transmembrane</keyword>